<proteinExistence type="predicted"/>
<feature type="compositionally biased region" description="Low complexity" evidence="1">
    <location>
        <begin position="951"/>
        <end position="961"/>
    </location>
</feature>
<evidence type="ECO:0000256" key="1">
    <source>
        <dbReference type="SAM" id="MobiDB-lite"/>
    </source>
</evidence>
<feature type="compositionally biased region" description="Polar residues" evidence="1">
    <location>
        <begin position="1059"/>
        <end position="1077"/>
    </location>
</feature>
<reference evidence="2" key="1">
    <citation type="submission" date="2016-04" db="EMBL/GenBank/DDBJ databases">
        <authorList>
            <person name="Nguyen H.D."/>
            <person name="Samba Siva P."/>
            <person name="Cullis J."/>
            <person name="Levesque C.A."/>
            <person name="Hambleton S."/>
        </authorList>
    </citation>
    <scope>NUCLEOTIDE SEQUENCE</scope>
    <source>
        <strain evidence="2">DAOMC 236426</strain>
    </source>
</reference>
<feature type="region of interest" description="Disordered" evidence="1">
    <location>
        <begin position="355"/>
        <end position="378"/>
    </location>
</feature>
<gene>
    <name evidence="2" type="ORF">A4X06_0g7603</name>
</gene>
<dbReference type="InterPro" id="IPR032675">
    <property type="entry name" value="LRR_dom_sf"/>
</dbReference>
<keyword evidence="3" id="KW-1185">Reference proteome</keyword>
<feature type="region of interest" description="Disordered" evidence="1">
    <location>
        <begin position="417"/>
        <end position="575"/>
    </location>
</feature>
<protein>
    <submittedName>
        <fullName evidence="2">Uncharacterized protein</fullName>
    </submittedName>
</protein>
<accession>A0A8X7MMS6</accession>
<feature type="compositionally biased region" description="Basic and acidic residues" evidence="1">
    <location>
        <begin position="897"/>
        <end position="914"/>
    </location>
</feature>
<dbReference type="Proteomes" id="UP000077684">
    <property type="component" value="Unassembled WGS sequence"/>
</dbReference>
<dbReference type="EMBL" id="LWDE02001373">
    <property type="protein sequence ID" value="KAE8241258.1"/>
    <property type="molecule type" value="Genomic_DNA"/>
</dbReference>
<feature type="region of interest" description="Disordered" evidence="1">
    <location>
        <begin position="825"/>
        <end position="849"/>
    </location>
</feature>
<comment type="caution">
    <text evidence="2">The sequence shown here is derived from an EMBL/GenBank/DDBJ whole genome shotgun (WGS) entry which is preliminary data.</text>
</comment>
<feature type="compositionally biased region" description="Polar residues" evidence="1">
    <location>
        <begin position="828"/>
        <end position="840"/>
    </location>
</feature>
<dbReference type="AlphaFoldDB" id="A0A8X7MMS6"/>
<feature type="region of interest" description="Disordered" evidence="1">
    <location>
        <begin position="895"/>
        <end position="1077"/>
    </location>
</feature>
<evidence type="ECO:0000313" key="2">
    <source>
        <dbReference type="EMBL" id="KAE8241258.1"/>
    </source>
</evidence>
<feature type="compositionally biased region" description="Acidic residues" evidence="1">
    <location>
        <begin position="477"/>
        <end position="486"/>
    </location>
</feature>
<reference evidence="2" key="2">
    <citation type="journal article" date="2019" name="IMA Fungus">
        <title>Genome sequencing and comparison of five Tilletia species to identify candidate genes for the detection of regulated species infecting wheat.</title>
        <authorList>
            <person name="Nguyen H.D.T."/>
            <person name="Sultana T."/>
            <person name="Kesanakurti P."/>
            <person name="Hambleton S."/>
        </authorList>
    </citation>
    <scope>NUCLEOTIDE SEQUENCE</scope>
    <source>
        <strain evidence="2">DAOMC 236426</strain>
    </source>
</reference>
<feature type="compositionally biased region" description="Polar residues" evidence="1">
    <location>
        <begin position="557"/>
        <end position="575"/>
    </location>
</feature>
<feature type="compositionally biased region" description="Polar residues" evidence="1">
    <location>
        <begin position="365"/>
        <end position="375"/>
    </location>
</feature>
<feature type="compositionally biased region" description="Acidic residues" evidence="1">
    <location>
        <begin position="434"/>
        <end position="461"/>
    </location>
</feature>
<organism evidence="2 3">
    <name type="scientific">Tilletia controversa</name>
    <name type="common">dwarf bunt fungus</name>
    <dbReference type="NCBI Taxonomy" id="13291"/>
    <lineage>
        <taxon>Eukaryota</taxon>
        <taxon>Fungi</taxon>
        <taxon>Dikarya</taxon>
        <taxon>Basidiomycota</taxon>
        <taxon>Ustilaginomycotina</taxon>
        <taxon>Exobasidiomycetes</taxon>
        <taxon>Tilletiales</taxon>
        <taxon>Tilletiaceae</taxon>
        <taxon>Tilletia</taxon>
    </lineage>
</organism>
<dbReference type="SUPFAM" id="SSF52047">
    <property type="entry name" value="RNI-like"/>
    <property type="match status" value="1"/>
</dbReference>
<sequence length="1142" mass="122082">MAVSAGVRPRATLASLPTELHALIARLIYLDSIPSGSLCTLDPLTLPNSNPLADGSDPVSARPLASNQNETRKTLYALCLTSRSFYVAARPLLFRRVVVTLPHSFVLVLRTLGAAHLAQVYDKYAASGNQDFLLRDPATTLASGALGSELQGQLVRRKRERTVTFEEMVAAAGFAHAAGGTLVVKARSKAALERPQGRLQSQPAIVQEPGSTQPSGSAYTAEADNAREMDLVWIEDPTSKAKSKRYHVHLAPFKPTALTLSNEELFAAHRFVRMIDFSRYTSQGMRRSVGDSSKNRFVTPSKLLALITAVSEFLESFGASETMDSALTCEILEALLFRDGEWAKPSHLRGVSIERRRSVSRHRGTSMSRVGSANQRDSDHKMLQSLDLCNCVSPRFGEAFTRFVQLYLRPRAVGITADDVPDIEPPSGPLEIHAEEEDATTSTETETETEVETETDGDSEVDGGRPEAAQRRRTVTIDEEEEDEEMMERGRDTRSRRIFGSQAGSNSRSRSRTPFAGASAASSSSSATATTISTPRTPSQSRLSGVAGGSARLGSPSVRTTSLTRNASQTRSRSTAFTPATFPSLRRLGMNGITFPMDIVTPFVLAFPHLTHLDLSRSKTDGALLRALAASDTLALQSLSLARCRSIDSESILELVVRSDVCASLVELNLEGTLIFPTSITRPDAMTLIKEAPAIKSGAMRYLDLSGCNLTDAHLAVFAAQPSMLDLGLGCNPRITLQGVATLLKEKAPNVQVLDLADSCTATSDDTGGEYDDDFDMADGPPIFGSAGGSAVTAVQLHQQLLAPCCLAPPVPLSQQLAEMGFNHLAQDPSSSSGGTAPSNLTPPRPPTNLRVIELGASSLRSIRSGIETWKVVWGAGQRGWIVDMAAGPNPQAVFQKDTDVLGKGAEAEADGRGRGRTGQPRRASRAGGGGLGGDLGETGRRDSPRRRSSLRQSSAPSNSRSRSRARSTSRVRAPGRMISLDTDEDDDDDGGEERDEDDGVDDRRRGAGMPSSLRGSASRFGRVDRTVVSDDEDDGAAASARAGDTTLHSAPAPEPAPTDSSAHSGSTSAAPTKTTVLTARNEVVRGLPPTHPRREALEALGRAKGHVPGDTGWHSRKMEILLGFGFMGREAGSYAMVAYQT</sequence>
<feature type="compositionally biased region" description="Gly residues" evidence="1">
    <location>
        <begin position="927"/>
        <end position="937"/>
    </location>
</feature>
<feature type="compositionally biased region" description="Low complexity" evidence="1">
    <location>
        <begin position="513"/>
        <end position="539"/>
    </location>
</feature>
<name>A0A8X7MMS6_9BASI</name>
<dbReference type="Gene3D" id="3.80.10.10">
    <property type="entry name" value="Ribonuclease Inhibitor"/>
    <property type="match status" value="2"/>
</dbReference>
<evidence type="ECO:0000313" key="3">
    <source>
        <dbReference type="Proteomes" id="UP000077684"/>
    </source>
</evidence>
<feature type="compositionally biased region" description="Acidic residues" evidence="1">
    <location>
        <begin position="982"/>
        <end position="1001"/>
    </location>
</feature>